<accession>X0WLY8</accession>
<dbReference type="EMBL" id="BARS01030760">
    <property type="protein sequence ID" value="GAG25508.1"/>
    <property type="molecule type" value="Genomic_DNA"/>
</dbReference>
<gene>
    <name evidence="2" type="ORF">S01H1_47944</name>
</gene>
<evidence type="ECO:0000256" key="1">
    <source>
        <dbReference type="SAM" id="MobiDB-lite"/>
    </source>
</evidence>
<organism evidence="2">
    <name type="scientific">marine sediment metagenome</name>
    <dbReference type="NCBI Taxonomy" id="412755"/>
    <lineage>
        <taxon>unclassified sequences</taxon>
        <taxon>metagenomes</taxon>
        <taxon>ecological metagenomes</taxon>
    </lineage>
</organism>
<feature type="compositionally biased region" description="Acidic residues" evidence="1">
    <location>
        <begin position="1"/>
        <end position="29"/>
    </location>
</feature>
<feature type="region of interest" description="Disordered" evidence="1">
    <location>
        <begin position="1"/>
        <end position="36"/>
    </location>
</feature>
<feature type="non-terminal residue" evidence="2">
    <location>
        <position position="263"/>
    </location>
</feature>
<dbReference type="AlphaFoldDB" id="X0WLY8"/>
<feature type="non-terminal residue" evidence="2">
    <location>
        <position position="1"/>
    </location>
</feature>
<evidence type="ECO:0000313" key="2">
    <source>
        <dbReference type="EMBL" id="GAG25508.1"/>
    </source>
</evidence>
<reference evidence="2" key="1">
    <citation type="journal article" date="2014" name="Front. Microbiol.">
        <title>High frequency of phylogenetically diverse reductive dehalogenase-homologous genes in deep subseafloor sedimentary metagenomes.</title>
        <authorList>
            <person name="Kawai M."/>
            <person name="Futagami T."/>
            <person name="Toyoda A."/>
            <person name="Takaki Y."/>
            <person name="Nishi S."/>
            <person name="Hori S."/>
            <person name="Arai W."/>
            <person name="Tsubouchi T."/>
            <person name="Morono Y."/>
            <person name="Uchiyama I."/>
            <person name="Ito T."/>
            <person name="Fujiyama A."/>
            <person name="Inagaki F."/>
            <person name="Takami H."/>
        </authorList>
    </citation>
    <scope>NUCLEOTIDE SEQUENCE</scope>
    <source>
        <strain evidence="2">Expedition CK06-06</strain>
    </source>
</reference>
<proteinExistence type="predicted"/>
<comment type="caution">
    <text evidence="2">The sequence shown here is derived from an EMBL/GenBank/DDBJ whole genome shotgun (WGS) entry which is preliminary data.</text>
</comment>
<sequence length="263" mass="27306">GDDACPTAAEDDDPDGVDDDPAGSGDDMDVGVGDGCPDSDVTGLLVDYDEPVGLDVSEDHVESVSATAQNGNALADIDFTLLLISDVSTSADKCEARWNAESGDAYVEDVIGDKLHSQLEVTVEDVAPEAFASIDRTYTVHCNAPSDHDVLLEVSAVPAPPVIDPDVQNGNVFKDVTLDIEATALADLKKVGISVFASDCHDPPPTVLAPGVAVDICIAQTYHNNGPFGPVQAFDTLTIDGPADCTADGNALPWSFDANPNLP</sequence>
<name>X0WLY8_9ZZZZ</name>
<protein>
    <submittedName>
        <fullName evidence="2">Uncharacterized protein</fullName>
    </submittedName>
</protein>